<organism evidence="1 2">
    <name type="scientific">Cadophora malorum</name>
    <dbReference type="NCBI Taxonomy" id="108018"/>
    <lineage>
        <taxon>Eukaryota</taxon>
        <taxon>Fungi</taxon>
        <taxon>Dikarya</taxon>
        <taxon>Ascomycota</taxon>
        <taxon>Pezizomycotina</taxon>
        <taxon>Leotiomycetes</taxon>
        <taxon>Helotiales</taxon>
        <taxon>Ploettnerulaceae</taxon>
        <taxon>Cadophora</taxon>
    </lineage>
</organism>
<accession>A0A8H7W9Q9</accession>
<dbReference type="PANTHER" id="PTHR37807:SF3">
    <property type="entry name" value="OS07G0160300 PROTEIN"/>
    <property type="match status" value="1"/>
</dbReference>
<dbReference type="InterPro" id="IPR027417">
    <property type="entry name" value="P-loop_NTPase"/>
</dbReference>
<comment type="caution">
    <text evidence="1">The sequence shown here is derived from an EMBL/GenBank/DDBJ whole genome shotgun (WGS) entry which is preliminary data.</text>
</comment>
<gene>
    <name evidence="1" type="ORF">IFR04_008867</name>
</gene>
<evidence type="ECO:0000313" key="2">
    <source>
        <dbReference type="Proteomes" id="UP000664132"/>
    </source>
</evidence>
<dbReference type="Gene3D" id="3.40.50.300">
    <property type="entry name" value="P-loop containing nucleotide triphosphate hydrolases"/>
    <property type="match status" value="1"/>
</dbReference>
<sequence length="160" mass="18039">MSGPPGAGKSTIAKLLAGAIRADVVDHDLIKSQLLEDAMPFDEASKQTYSLQWTAAEQIMQKGFSVILDSTCNFKETLETGYALAKKYNYRHIYVECRVDDICLLDRRLHERVPMRVPMRSQRRGVDEPALHAACPSGDCRAQYRQWMENPYRPATDGSS</sequence>
<evidence type="ECO:0008006" key="3">
    <source>
        <dbReference type="Google" id="ProtNLM"/>
    </source>
</evidence>
<dbReference type="AlphaFoldDB" id="A0A8H7W9Q9"/>
<proteinExistence type="predicted"/>
<dbReference type="SUPFAM" id="SSF52540">
    <property type="entry name" value="P-loop containing nucleoside triphosphate hydrolases"/>
    <property type="match status" value="1"/>
</dbReference>
<dbReference type="PANTHER" id="PTHR37807">
    <property type="entry name" value="OS07G0160300 PROTEIN"/>
    <property type="match status" value="1"/>
</dbReference>
<name>A0A8H7W9Q9_9HELO</name>
<dbReference type="EMBL" id="JAFJYH010000140">
    <property type="protein sequence ID" value="KAG4417973.1"/>
    <property type="molecule type" value="Genomic_DNA"/>
</dbReference>
<dbReference type="Pfam" id="PF13671">
    <property type="entry name" value="AAA_33"/>
    <property type="match status" value="1"/>
</dbReference>
<protein>
    <recommendedName>
        <fullName evidence="3">ATP-binding protein</fullName>
    </recommendedName>
</protein>
<evidence type="ECO:0000313" key="1">
    <source>
        <dbReference type="EMBL" id="KAG4417973.1"/>
    </source>
</evidence>
<keyword evidence="2" id="KW-1185">Reference proteome</keyword>
<dbReference type="Proteomes" id="UP000664132">
    <property type="component" value="Unassembled WGS sequence"/>
</dbReference>
<reference evidence="1" key="1">
    <citation type="submission" date="2021-02" db="EMBL/GenBank/DDBJ databases">
        <title>Genome sequence Cadophora malorum strain M34.</title>
        <authorList>
            <person name="Stefanovic E."/>
            <person name="Vu D."/>
            <person name="Scully C."/>
            <person name="Dijksterhuis J."/>
            <person name="Roader J."/>
            <person name="Houbraken J."/>
        </authorList>
    </citation>
    <scope>NUCLEOTIDE SEQUENCE</scope>
    <source>
        <strain evidence="1">M34</strain>
    </source>
</reference>
<dbReference type="OrthoDB" id="3231855at2759"/>